<reference evidence="1" key="1">
    <citation type="submission" date="2021-06" db="EMBL/GenBank/DDBJ databases">
        <authorList>
            <person name="Kallberg Y."/>
            <person name="Tangrot J."/>
            <person name="Rosling A."/>
        </authorList>
    </citation>
    <scope>NUCLEOTIDE SEQUENCE</scope>
    <source>
        <strain evidence="1">BR232B</strain>
    </source>
</reference>
<organism evidence="1 2">
    <name type="scientific">Paraglomus brasilianum</name>
    <dbReference type="NCBI Taxonomy" id="144538"/>
    <lineage>
        <taxon>Eukaryota</taxon>
        <taxon>Fungi</taxon>
        <taxon>Fungi incertae sedis</taxon>
        <taxon>Mucoromycota</taxon>
        <taxon>Glomeromycotina</taxon>
        <taxon>Glomeromycetes</taxon>
        <taxon>Paraglomerales</taxon>
        <taxon>Paraglomeraceae</taxon>
        <taxon>Paraglomus</taxon>
    </lineage>
</organism>
<gene>
    <name evidence="1" type="ORF">PBRASI_LOCUS474</name>
</gene>
<keyword evidence="2" id="KW-1185">Reference proteome</keyword>
<comment type="caution">
    <text evidence="1">The sequence shown here is derived from an EMBL/GenBank/DDBJ whole genome shotgun (WGS) entry which is preliminary data.</text>
</comment>
<evidence type="ECO:0000313" key="1">
    <source>
        <dbReference type="EMBL" id="CAG8458982.1"/>
    </source>
</evidence>
<accession>A0A9N8VQK9</accession>
<dbReference type="Proteomes" id="UP000789739">
    <property type="component" value="Unassembled WGS sequence"/>
</dbReference>
<sequence length="188" mass="21271">MLIPNPTQSGRPMVVLELRATAVEHAAGHLATRHFTRGCGISQQPDYQSEWLTELLSDYTDQYHERKQRRAAFTKDEDALRGKNSNANLRIKRKQNLSDLREGESIPPSPGGIELSVAYSQTTLPPSSHTSHLPRKSGNIILECSRPIADVSKFLLDWVNPEALENFVNRWLRLQAYLNKVASQLRDL</sequence>
<name>A0A9N8VQK9_9GLOM</name>
<proteinExistence type="predicted"/>
<dbReference type="EMBL" id="CAJVPI010000023">
    <property type="protein sequence ID" value="CAG8458982.1"/>
    <property type="molecule type" value="Genomic_DNA"/>
</dbReference>
<dbReference type="AlphaFoldDB" id="A0A9N8VQK9"/>
<evidence type="ECO:0000313" key="2">
    <source>
        <dbReference type="Proteomes" id="UP000789739"/>
    </source>
</evidence>
<protein>
    <submittedName>
        <fullName evidence="1">2437_t:CDS:1</fullName>
    </submittedName>
</protein>